<sequence>MKPPLLLLLSISILLEALLFSVTGNNVGAYSPIDDIAVNCGSPCNSSESNWTWIGDAEDGSTYSPADEIHSSINANASRSSPSFHNLIPYHIARLSRSEFIYTFRDTAGPRFVRLHFFPSDYLDFRRANSFFSVKAPGNTLIRNFSASLFSDHTSFTSFHKEFCLTVGADQILNVTFAPTPGNPEAYAFVNGIEVVSMPKHLNYNTVVDSTEGIKLAGYKTLHNFSTADAFEVVKHLNVRGQFVGLADDAGMCRTWEVDESYVTSSNIGLLPVSTTVPLNYGEQVPNYTAPDSVYRTART</sequence>
<dbReference type="PANTHER" id="PTHR34590">
    <property type="entry name" value="OS03G0124300 PROTEIN-RELATED"/>
    <property type="match status" value="1"/>
</dbReference>
<proteinExistence type="predicted"/>
<reference evidence="2 3" key="1">
    <citation type="submission" date="2024-11" db="EMBL/GenBank/DDBJ databases">
        <title>Chromosome-level genome assembly of Eucalyptus globulus Labill. provides insights into its genome evolution.</title>
        <authorList>
            <person name="Li X."/>
        </authorList>
    </citation>
    <scope>NUCLEOTIDE SEQUENCE [LARGE SCALE GENOMIC DNA]</scope>
    <source>
        <strain evidence="2">CL2024</strain>
        <tissue evidence="2">Fresh tender leaves</tissue>
    </source>
</reference>
<evidence type="ECO:0000313" key="2">
    <source>
        <dbReference type="EMBL" id="KAL3719296.1"/>
    </source>
</evidence>
<accession>A0ABD3IWV3</accession>
<comment type="caution">
    <text evidence="2">The sequence shown here is derived from an EMBL/GenBank/DDBJ whole genome shotgun (WGS) entry which is preliminary data.</text>
</comment>
<keyword evidence="1" id="KW-0732">Signal</keyword>
<dbReference type="EMBL" id="JBJKBG010000010">
    <property type="protein sequence ID" value="KAL3719296.1"/>
    <property type="molecule type" value="Genomic_DNA"/>
</dbReference>
<evidence type="ECO:0000256" key="1">
    <source>
        <dbReference type="SAM" id="SignalP"/>
    </source>
</evidence>
<feature type="chain" id="PRO_5044797898" description="Malectin-like domain-containing protein" evidence="1">
    <location>
        <begin position="25"/>
        <end position="300"/>
    </location>
</feature>
<dbReference type="FunFam" id="2.60.120.430:FF:000003">
    <property type="entry name" value="FERONIA receptor-like kinase"/>
    <property type="match status" value="1"/>
</dbReference>
<dbReference type="Proteomes" id="UP001634007">
    <property type="component" value="Unassembled WGS sequence"/>
</dbReference>
<dbReference type="Gene3D" id="2.60.120.430">
    <property type="entry name" value="Galactose-binding lectin"/>
    <property type="match status" value="1"/>
</dbReference>
<evidence type="ECO:0008006" key="4">
    <source>
        <dbReference type="Google" id="ProtNLM"/>
    </source>
</evidence>
<gene>
    <name evidence="2" type="ORF">ACJRO7_004280</name>
</gene>
<feature type="signal peptide" evidence="1">
    <location>
        <begin position="1"/>
        <end position="24"/>
    </location>
</feature>
<organism evidence="2 3">
    <name type="scientific">Eucalyptus globulus</name>
    <name type="common">Tasmanian blue gum</name>
    <dbReference type="NCBI Taxonomy" id="34317"/>
    <lineage>
        <taxon>Eukaryota</taxon>
        <taxon>Viridiplantae</taxon>
        <taxon>Streptophyta</taxon>
        <taxon>Embryophyta</taxon>
        <taxon>Tracheophyta</taxon>
        <taxon>Spermatophyta</taxon>
        <taxon>Magnoliopsida</taxon>
        <taxon>eudicotyledons</taxon>
        <taxon>Gunneridae</taxon>
        <taxon>Pentapetalae</taxon>
        <taxon>rosids</taxon>
        <taxon>malvids</taxon>
        <taxon>Myrtales</taxon>
        <taxon>Myrtaceae</taxon>
        <taxon>Myrtoideae</taxon>
        <taxon>Eucalypteae</taxon>
        <taxon>Eucalyptus</taxon>
    </lineage>
</organism>
<dbReference type="InterPro" id="IPR045272">
    <property type="entry name" value="ANXUR1/2-like"/>
</dbReference>
<protein>
    <recommendedName>
        <fullName evidence="4">Malectin-like domain-containing protein</fullName>
    </recommendedName>
</protein>
<dbReference type="PANTHER" id="PTHR34590:SF15">
    <property type="entry name" value="PROTEIN KINASE DOMAIN-CONTAINING PROTEIN"/>
    <property type="match status" value="1"/>
</dbReference>
<keyword evidence="3" id="KW-1185">Reference proteome</keyword>
<dbReference type="AlphaFoldDB" id="A0ABD3IWV3"/>
<evidence type="ECO:0000313" key="3">
    <source>
        <dbReference type="Proteomes" id="UP001634007"/>
    </source>
</evidence>
<name>A0ABD3IWV3_EUCGL</name>